<feature type="compositionally biased region" description="Polar residues" evidence="8">
    <location>
        <begin position="141"/>
        <end position="150"/>
    </location>
</feature>
<dbReference type="GO" id="GO:0098882">
    <property type="term" value="F:structural constituent of presynaptic active zone"/>
    <property type="evidence" value="ECO:0007669"/>
    <property type="project" value="TreeGrafter"/>
</dbReference>
<feature type="compositionally biased region" description="Basic and acidic residues" evidence="8">
    <location>
        <begin position="659"/>
        <end position="669"/>
    </location>
</feature>
<evidence type="ECO:0000256" key="1">
    <source>
        <dbReference type="ARBA" id="ARBA00022723"/>
    </source>
</evidence>
<feature type="region of interest" description="Disordered" evidence="8">
    <location>
        <begin position="766"/>
        <end position="803"/>
    </location>
</feature>
<keyword evidence="4" id="KW-0862">Zinc</keyword>
<feature type="compositionally biased region" description="Low complexity" evidence="8">
    <location>
        <begin position="510"/>
        <end position="519"/>
    </location>
</feature>
<dbReference type="PANTHER" id="PTHR14113:SF6">
    <property type="entry name" value="PROTEIN PICCOLO"/>
    <property type="match status" value="1"/>
</dbReference>
<evidence type="ECO:0000256" key="2">
    <source>
        <dbReference type="ARBA" id="ARBA00022737"/>
    </source>
</evidence>
<keyword evidence="11" id="KW-1185">Reference proteome</keyword>
<reference evidence="10" key="1">
    <citation type="submission" date="2021-01" db="EMBL/GenBank/DDBJ databases">
        <authorList>
            <person name="Zahm M."/>
            <person name="Roques C."/>
            <person name="Cabau C."/>
            <person name="Klopp C."/>
            <person name="Donnadieu C."/>
            <person name="Jouanno E."/>
            <person name="Lampietro C."/>
            <person name="Louis A."/>
            <person name="Herpin A."/>
            <person name="Echchiki A."/>
            <person name="Berthelot C."/>
            <person name="Parey E."/>
            <person name="Roest-Crollius H."/>
            <person name="Braasch I."/>
            <person name="Postlethwait J."/>
            <person name="Bobe J."/>
            <person name="Montfort J."/>
            <person name="Bouchez O."/>
            <person name="Begum T."/>
            <person name="Mejri S."/>
            <person name="Adams A."/>
            <person name="Chen W.-J."/>
            <person name="Guiguen Y."/>
        </authorList>
    </citation>
    <scope>NUCLEOTIDE SEQUENCE</scope>
    <source>
        <tissue evidence="10">Blood</tissue>
    </source>
</reference>
<dbReference type="Proteomes" id="UP000829720">
    <property type="component" value="Unassembled WGS sequence"/>
</dbReference>
<gene>
    <name evidence="10" type="ORF">AGOR_G00182170</name>
</gene>
<dbReference type="Gene3D" id="3.30.40.10">
    <property type="entry name" value="Zinc/RING finger domain, C3HC4 (zinc finger)"/>
    <property type="match status" value="2"/>
</dbReference>
<dbReference type="SUPFAM" id="SSF57903">
    <property type="entry name" value="FYVE/PHD zinc finger"/>
    <property type="match status" value="2"/>
</dbReference>
<evidence type="ECO:0000256" key="8">
    <source>
        <dbReference type="SAM" id="MobiDB-lite"/>
    </source>
</evidence>
<dbReference type="GO" id="GO:0098978">
    <property type="term" value="C:glutamatergic synapse"/>
    <property type="evidence" value="ECO:0007669"/>
    <property type="project" value="TreeGrafter"/>
</dbReference>
<dbReference type="GO" id="GO:0048788">
    <property type="term" value="C:cytoskeleton of presynaptic active zone"/>
    <property type="evidence" value="ECO:0007669"/>
    <property type="project" value="TreeGrafter"/>
</dbReference>
<dbReference type="InterPro" id="IPR008899">
    <property type="entry name" value="Znf_piccolo"/>
</dbReference>
<proteinExistence type="predicted"/>
<dbReference type="PANTHER" id="PTHR14113">
    <property type="entry name" value="PICCOLO/BASSOON"/>
    <property type="match status" value="1"/>
</dbReference>
<feature type="compositionally biased region" description="Low complexity" evidence="8">
    <location>
        <begin position="181"/>
        <end position="197"/>
    </location>
</feature>
<dbReference type="GO" id="GO:1904071">
    <property type="term" value="P:presynaptic active zone assembly"/>
    <property type="evidence" value="ECO:0007669"/>
    <property type="project" value="TreeGrafter"/>
</dbReference>
<organism evidence="10 11">
    <name type="scientific">Albula goreensis</name>
    <dbReference type="NCBI Taxonomy" id="1534307"/>
    <lineage>
        <taxon>Eukaryota</taxon>
        <taxon>Metazoa</taxon>
        <taxon>Chordata</taxon>
        <taxon>Craniata</taxon>
        <taxon>Vertebrata</taxon>
        <taxon>Euteleostomi</taxon>
        <taxon>Actinopterygii</taxon>
        <taxon>Neopterygii</taxon>
        <taxon>Teleostei</taxon>
        <taxon>Albuliformes</taxon>
        <taxon>Albulidae</taxon>
        <taxon>Albula</taxon>
    </lineage>
</organism>
<dbReference type="GO" id="GO:0035418">
    <property type="term" value="P:protein localization to synapse"/>
    <property type="evidence" value="ECO:0007669"/>
    <property type="project" value="TreeGrafter"/>
</dbReference>
<dbReference type="GO" id="GO:0098982">
    <property type="term" value="C:GABA-ergic synapse"/>
    <property type="evidence" value="ECO:0007669"/>
    <property type="project" value="TreeGrafter"/>
</dbReference>
<keyword evidence="3" id="KW-0863">Zinc-finger</keyword>
<feature type="compositionally biased region" description="Low complexity" evidence="8">
    <location>
        <begin position="587"/>
        <end position="620"/>
    </location>
</feature>
<feature type="compositionally biased region" description="Pro residues" evidence="8">
    <location>
        <begin position="632"/>
        <end position="652"/>
    </location>
</feature>
<dbReference type="EMBL" id="JAERUA010000017">
    <property type="protein sequence ID" value="KAI1888160.1"/>
    <property type="molecule type" value="Genomic_DNA"/>
</dbReference>
<dbReference type="InterPro" id="IPR052098">
    <property type="entry name" value="Presynaptic_Scaffold_Bsn/Pclo"/>
</dbReference>
<feature type="compositionally biased region" description="Basic and acidic residues" evidence="8">
    <location>
        <begin position="380"/>
        <end position="389"/>
    </location>
</feature>
<dbReference type="AlphaFoldDB" id="A0A8T3CWP5"/>
<dbReference type="InterPro" id="IPR011011">
    <property type="entry name" value="Znf_FYVE_PHD"/>
</dbReference>
<sequence>MGNEASLEGGEGGLSGLPEGIVSDGKGGFIQIPAGTEADLSKLSEEERKQIAAVMSRAQAKPPGNAKDTPTQRTSEVDANHQPRQPGKPPTQGPSGLSKSRTVDAFRTGPPSRQAQPGRSPSSLSLLDSFSRQEAKEETRSSMFSSNFLSGANPLSAVSSAVNKFSLFGDEEPEEEKKQKAAPAQQAGKPSGQQAGATKAPHSSSRDPKNRAKGPLHKALASLVPHRNQGRNSRQLLKQGPPGAGAQTAGPAKAGAPPEGPGKAGPKPSQGPGPGPAGQKSPCPLCKTTELNLHTKDQPNYNTCTQCKTIVCSLCGFSPPDSAGKEWLCLNCQMQRALGGMDDPAPPMMKPQPQSAKPPSAPSSPLKKQAPPETQPAKSETVKPSETKKPSPLKKQPTLSDTGKPGTPPSTPPAARKGPGQATQKSGGPQDTQKQSGTQKPVDQAGAKTAPTAQQKAVVQDQAKQTQQPPQQKPPQQQTPVKPTQQPPSDQKPSGAPKTDTKTGHSTQEQGKPQQQMPKGGPGPSPAKSAPQPQAQPPAQPPKQESGFFGLSFGGFSEPPKSQPTTPQPTESVSGKLFGFGGFSDTAKQPAPKQPAAAPPAESVSGKMFGFGSSIFSSASNLITSTVQDEPPAQPPAAPKEPAPAQPSPKKPPVTETKPPVEQKAEKPQQAKASPPTQEKKTAPTKAEQPPHKAVEPSPPPPEAAKSNCPLCKVELNVGSKDPPNYNTCTECKKTVCNLCGFNPMPHLNEKEWLCLNCQTQRALAGQLGDLPPPMPAPTKPENQKPTAPKAQPSPRSSQRHKQ</sequence>
<evidence type="ECO:0000313" key="11">
    <source>
        <dbReference type="Proteomes" id="UP000829720"/>
    </source>
</evidence>
<feature type="compositionally biased region" description="Low complexity" evidence="8">
    <location>
        <begin position="238"/>
        <end position="257"/>
    </location>
</feature>
<feature type="compositionally biased region" description="Low complexity" evidence="8">
    <location>
        <begin position="351"/>
        <end position="372"/>
    </location>
</feature>
<feature type="region of interest" description="Disordered" evidence="8">
    <location>
        <begin position="167"/>
        <end position="286"/>
    </location>
</feature>
<name>A0A8T3CWP5_9TELE</name>
<dbReference type="Pfam" id="PF05715">
    <property type="entry name" value="zf-piccolo"/>
    <property type="match status" value="2"/>
</dbReference>
<evidence type="ECO:0000256" key="3">
    <source>
        <dbReference type="ARBA" id="ARBA00022771"/>
    </source>
</evidence>
<feature type="region of interest" description="Disordered" evidence="8">
    <location>
        <begin position="340"/>
        <end position="708"/>
    </location>
</feature>
<dbReference type="GO" id="GO:0008270">
    <property type="term" value="F:zinc ion binding"/>
    <property type="evidence" value="ECO:0007669"/>
    <property type="project" value="UniProtKB-KW"/>
</dbReference>
<feature type="compositionally biased region" description="Low complexity" evidence="8">
    <location>
        <begin position="542"/>
        <end position="572"/>
    </location>
</feature>
<feature type="domain" description="Zinc finger piccolo-type" evidence="9">
    <location>
        <begin position="708"/>
        <end position="764"/>
    </location>
</feature>
<feature type="compositionally biased region" description="Low complexity" evidence="8">
    <location>
        <begin position="452"/>
        <end position="488"/>
    </location>
</feature>
<evidence type="ECO:0000259" key="9">
    <source>
        <dbReference type="Pfam" id="PF05715"/>
    </source>
</evidence>
<comment type="subcellular location">
    <subcellularLocation>
        <location evidence="7">Presynaptic active zone</location>
    </subcellularLocation>
</comment>
<dbReference type="InterPro" id="IPR013083">
    <property type="entry name" value="Znf_RING/FYVE/PHD"/>
</dbReference>
<keyword evidence="1" id="KW-0479">Metal-binding</keyword>
<evidence type="ECO:0000313" key="10">
    <source>
        <dbReference type="EMBL" id="KAI1888160.1"/>
    </source>
</evidence>
<feature type="region of interest" description="Disordered" evidence="8">
    <location>
        <begin position="1"/>
        <end position="153"/>
    </location>
</feature>
<feature type="compositionally biased region" description="Polar residues" evidence="8">
    <location>
        <begin position="421"/>
        <end position="441"/>
    </location>
</feature>
<evidence type="ECO:0000256" key="5">
    <source>
        <dbReference type="ARBA" id="ARBA00023018"/>
    </source>
</evidence>
<feature type="compositionally biased region" description="Low complexity" evidence="8">
    <location>
        <begin position="120"/>
        <end position="130"/>
    </location>
</feature>
<keyword evidence="6" id="KW-0966">Cell projection</keyword>
<protein>
    <recommendedName>
        <fullName evidence="9">Zinc finger piccolo-type domain-containing protein</fullName>
    </recommendedName>
</protein>
<dbReference type="OrthoDB" id="10059918at2759"/>
<keyword evidence="2" id="KW-0677">Repeat</keyword>
<evidence type="ECO:0000256" key="7">
    <source>
        <dbReference type="ARBA" id="ARBA00034101"/>
    </source>
</evidence>
<feature type="domain" description="Zinc finger piccolo-type" evidence="9">
    <location>
        <begin position="283"/>
        <end position="338"/>
    </location>
</feature>
<comment type="caution">
    <text evidence="10">The sequence shown here is derived from an EMBL/GenBank/DDBJ whole genome shotgun (WGS) entry which is preliminary data.</text>
</comment>
<evidence type="ECO:0000256" key="4">
    <source>
        <dbReference type="ARBA" id="ARBA00022833"/>
    </source>
</evidence>
<feature type="compositionally biased region" description="Basic and acidic residues" evidence="8">
    <location>
        <begin position="131"/>
        <end position="140"/>
    </location>
</feature>
<keyword evidence="5" id="KW-0770">Synapse</keyword>
<feature type="compositionally biased region" description="Basic and acidic residues" evidence="8">
    <location>
        <begin position="39"/>
        <end position="50"/>
    </location>
</feature>
<accession>A0A8T3CWP5</accession>
<evidence type="ECO:0000256" key="6">
    <source>
        <dbReference type="ARBA" id="ARBA00023273"/>
    </source>
</evidence>
<dbReference type="GO" id="GO:0030424">
    <property type="term" value="C:axon"/>
    <property type="evidence" value="ECO:0007669"/>
    <property type="project" value="TreeGrafter"/>
</dbReference>